<dbReference type="Proteomes" id="UP001347796">
    <property type="component" value="Unassembled WGS sequence"/>
</dbReference>
<keyword evidence="3" id="KW-0862">Zinc</keyword>
<keyword evidence="3" id="KW-0479">Metal-binding</keyword>
<dbReference type="GO" id="GO:0005737">
    <property type="term" value="C:cytoplasm"/>
    <property type="evidence" value="ECO:0007669"/>
    <property type="project" value="UniProtKB-SubCell"/>
</dbReference>
<keyword evidence="2" id="KW-0963">Cytoplasm</keyword>
<dbReference type="Pfam" id="PF00595">
    <property type="entry name" value="PDZ"/>
    <property type="match status" value="1"/>
</dbReference>
<dbReference type="GO" id="GO:0061061">
    <property type="term" value="P:muscle structure development"/>
    <property type="evidence" value="ECO:0007669"/>
    <property type="project" value="TreeGrafter"/>
</dbReference>
<sequence length="140" mass="15659">MNDDIVSVCLRRSSTATPWGFNMQGGIDLGSCLYIQKVKPNGIAYKAGVRPGDAILQICRCPAQYLSHQNAKMEIIRSGNELDLVLQRNVVTQGVVSLQEARSSVEEEPSPFRGYQNPTLQSRSFKIIQKCLNYEDSYED</sequence>
<feature type="domain" description="PDZ" evidence="4">
    <location>
        <begin position="7"/>
        <end position="90"/>
    </location>
</feature>
<evidence type="ECO:0000256" key="2">
    <source>
        <dbReference type="ARBA" id="ARBA00022490"/>
    </source>
</evidence>
<comment type="subcellular location">
    <subcellularLocation>
        <location evidence="1">Cytoplasm</location>
    </subcellularLocation>
</comment>
<dbReference type="PROSITE" id="PS50106">
    <property type="entry name" value="PDZ"/>
    <property type="match status" value="1"/>
</dbReference>
<dbReference type="GO" id="GO:0005912">
    <property type="term" value="C:adherens junction"/>
    <property type="evidence" value="ECO:0007669"/>
    <property type="project" value="TreeGrafter"/>
</dbReference>
<dbReference type="GO" id="GO:0051371">
    <property type="term" value="F:muscle alpha-actinin binding"/>
    <property type="evidence" value="ECO:0007669"/>
    <property type="project" value="TreeGrafter"/>
</dbReference>
<dbReference type="GO" id="GO:0031941">
    <property type="term" value="C:filamentous actin"/>
    <property type="evidence" value="ECO:0007669"/>
    <property type="project" value="TreeGrafter"/>
</dbReference>
<evidence type="ECO:0000313" key="6">
    <source>
        <dbReference type="Proteomes" id="UP001347796"/>
    </source>
</evidence>
<protein>
    <recommendedName>
        <fullName evidence="4">PDZ domain-containing protein</fullName>
    </recommendedName>
</protein>
<dbReference type="InterPro" id="IPR001478">
    <property type="entry name" value="PDZ"/>
</dbReference>
<dbReference type="SUPFAM" id="SSF50156">
    <property type="entry name" value="PDZ domain-like"/>
    <property type="match status" value="1"/>
</dbReference>
<dbReference type="InterPro" id="IPR036034">
    <property type="entry name" value="PDZ_sf"/>
</dbReference>
<dbReference type="CDD" id="cd23068">
    <property type="entry name" value="PDZ_ZASP52-like"/>
    <property type="match status" value="1"/>
</dbReference>
<dbReference type="PANTHER" id="PTHR24214">
    <property type="entry name" value="PDZ AND LIM DOMAIN PROTEIN ZASP"/>
    <property type="match status" value="1"/>
</dbReference>
<proteinExistence type="predicted"/>
<dbReference type="InterPro" id="IPR050604">
    <property type="entry name" value="PDZ-LIM_domain"/>
</dbReference>
<dbReference type="Gene3D" id="2.30.42.10">
    <property type="match status" value="1"/>
</dbReference>
<dbReference type="PANTHER" id="PTHR24214:SF38">
    <property type="entry name" value="PDZ AND LIM DOMAIN PROTEIN ZASP-RELATED"/>
    <property type="match status" value="1"/>
</dbReference>
<gene>
    <name evidence="5" type="ORF">SNE40_018558</name>
</gene>
<dbReference type="EMBL" id="JAZGQO010000014">
    <property type="protein sequence ID" value="KAK6170079.1"/>
    <property type="molecule type" value="Genomic_DNA"/>
</dbReference>
<evidence type="ECO:0000256" key="3">
    <source>
        <dbReference type="ARBA" id="ARBA00023038"/>
    </source>
</evidence>
<keyword evidence="6" id="KW-1185">Reference proteome</keyword>
<keyword evidence="3" id="KW-0440">LIM domain</keyword>
<organism evidence="5 6">
    <name type="scientific">Patella caerulea</name>
    <name type="common">Rayed Mediterranean limpet</name>
    <dbReference type="NCBI Taxonomy" id="87958"/>
    <lineage>
        <taxon>Eukaryota</taxon>
        <taxon>Metazoa</taxon>
        <taxon>Spiralia</taxon>
        <taxon>Lophotrochozoa</taxon>
        <taxon>Mollusca</taxon>
        <taxon>Gastropoda</taxon>
        <taxon>Patellogastropoda</taxon>
        <taxon>Patelloidea</taxon>
        <taxon>Patellidae</taxon>
        <taxon>Patella</taxon>
    </lineage>
</organism>
<dbReference type="SMART" id="SM00228">
    <property type="entry name" value="PDZ"/>
    <property type="match status" value="1"/>
</dbReference>
<name>A0AAN8J599_PATCE</name>
<evidence type="ECO:0000259" key="4">
    <source>
        <dbReference type="PROSITE" id="PS50106"/>
    </source>
</evidence>
<dbReference type="GO" id="GO:0001725">
    <property type="term" value="C:stress fiber"/>
    <property type="evidence" value="ECO:0007669"/>
    <property type="project" value="TreeGrafter"/>
</dbReference>
<accession>A0AAN8J599</accession>
<evidence type="ECO:0000313" key="5">
    <source>
        <dbReference type="EMBL" id="KAK6170079.1"/>
    </source>
</evidence>
<dbReference type="AlphaFoldDB" id="A0AAN8J599"/>
<comment type="caution">
    <text evidence="5">The sequence shown here is derived from an EMBL/GenBank/DDBJ whole genome shotgun (WGS) entry which is preliminary data.</text>
</comment>
<evidence type="ECO:0000256" key="1">
    <source>
        <dbReference type="ARBA" id="ARBA00004496"/>
    </source>
</evidence>
<dbReference type="GO" id="GO:0030036">
    <property type="term" value="P:actin cytoskeleton organization"/>
    <property type="evidence" value="ECO:0007669"/>
    <property type="project" value="TreeGrafter"/>
</dbReference>
<dbReference type="GO" id="GO:0003779">
    <property type="term" value="F:actin binding"/>
    <property type="evidence" value="ECO:0007669"/>
    <property type="project" value="TreeGrafter"/>
</dbReference>
<reference evidence="5 6" key="1">
    <citation type="submission" date="2024-01" db="EMBL/GenBank/DDBJ databases">
        <title>The genome of the rayed Mediterranean limpet Patella caerulea (Linnaeus, 1758).</title>
        <authorList>
            <person name="Anh-Thu Weber A."/>
            <person name="Halstead-Nussloch G."/>
        </authorList>
    </citation>
    <scope>NUCLEOTIDE SEQUENCE [LARGE SCALE GENOMIC DNA]</scope>
    <source>
        <strain evidence="5">AATW-2023a</strain>
        <tissue evidence="5">Whole specimen</tissue>
    </source>
</reference>